<reference evidence="1" key="1">
    <citation type="journal article" date="2020" name="Stud. Mycol.">
        <title>101 Dothideomycetes genomes: a test case for predicting lifestyles and emergence of pathogens.</title>
        <authorList>
            <person name="Haridas S."/>
            <person name="Albert R."/>
            <person name="Binder M."/>
            <person name="Bloem J."/>
            <person name="Labutti K."/>
            <person name="Salamov A."/>
            <person name="Andreopoulos B."/>
            <person name="Baker S."/>
            <person name="Barry K."/>
            <person name="Bills G."/>
            <person name="Bluhm B."/>
            <person name="Cannon C."/>
            <person name="Castanera R."/>
            <person name="Culley D."/>
            <person name="Daum C."/>
            <person name="Ezra D."/>
            <person name="Gonzalez J."/>
            <person name="Henrissat B."/>
            <person name="Kuo A."/>
            <person name="Liang C."/>
            <person name="Lipzen A."/>
            <person name="Lutzoni F."/>
            <person name="Magnuson J."/>
            <person name="Mondo S."/>
            <person name="Nolan M."/>
            <person name="Ohm R."/>
            <person name="Pangilinan J."/>
            <person name="Park H.-J."/>
            <person name="Ramirez L."/>
            <person name="Alfaro M."/>
            <person name="Sun H."/>
            <person name="Tritt A."/>
            <person name="Yoshinaga Y."/>
            <person name="Zwiers L.-H."/>
            <person name="Turgeon B."/>
            <person name="Goodwin S."/>
            <person name="Spatafora J."/>
            <person name="Crous P."/>
            <person name="Grigoriev I."/>
        </authorList>
    </citation>
    <scope>NUCLEOTIDE SEQUENCE</scope>
    <source>
        <strain evidence="1">CBS 113818</strain>
    </source>
</reference>
<dbReference type="OrthoDB" id="3702761at2759"/>
<dbReference type="EMBL" id="MU006224">
    <property type="protein sequence ID" value="KAF2827464.1"/>
    <property type="molecule type" value="Genomic_DNA"/>
</dbReference>
<proteinExistence type="predicted"/>
<accession>A0A6A7A3S4</accession>
<organism evidence="1 2">
    <name type="scientific">Ophiobolus disseminans</name>
    <dbReference type="NCBI Taxonomy" id="1469910"/>
    <lineage>
        <taxon>Eukaryota</taxon>
        <taxon>Fungi</taxon>
        <taxon>Dikarya</taxon>
        <taxon>Ascomycota</taxon>
        <taxon>Pezizomycotina</taxon>
        <taxon>Dothideomycetes</taxon>
        <taxon>Pleosporomycetidae</taxon>
        <taxon>Pleosporales</taxon>
        <taxon>Pleosporineae</taxon>
        <taxon>Phaeosphaeriaceae</taxon>
        <taxon>Ophiobolus</taxon>
    </lineage>
</organism>
<protein>
    <submittedName>
        <fullName evidence="1">Uncharacterized protein</fullName>
    </submittedName>
</protein>
<evidence type="ECO:0000313" key="1">
    <source>
        <dbReference type="EMBL" id="KAF2827464.1"/>
    </source>
</evidence>
<gene>
    <name evidence="1" type="ORF">CC86DRAFT_369581</name>
</gene>
<keyword evidence="2" id="KW-1185">Reference proteome</keyword>
<evidence type="ECO:0000313" key="2">
    <source>
        <dbReference type="Proteomes" id="UP000799424"/>
    </source>
</evidence>
<dbReference type="AlphaFoldDB" id="A0A6A7A3S4"/>
<name>A0A6A7A3S4_9PLEO</name>
<sequence>MVGPFVDHDVWSRLRQTAHGSWGQIFSLFHNLQTISVGCCEIVDHPWPTASHVFVLEHGRDVCNELNPPYVEDLTVNMAWASAEILQSAPPSVLRLKLSLANTDNFDSTSTVNELLSIGHTPPLQLQLPKITRLCPTFRGVAGTHGIKYAHDKTGSIGSVRPWINALNRLFNLRYLEFRDTPVDNSDLAFTDMENSVIDATILDWILPKLSLKRLHTLRVSTFLLDIATV</sequence>
<dbReference type="Proteomes" id="UP000799424">
    <property type="component" value="Unassembled WGS sequence"/>
</dbReference>